<organism evidence="2 3">
    <name type="scientific">Flavobacterium commune</name>
    <dbReference type="NCBI Taxonomy" id="1306519"/>
    <lineage>
        <taxon>Bacteria</taxon>
        <taxon>Pseudomonadati</taxon>
        <taxon>Bacteroidota</taxon>
        <taxon>Flavobacteriia</taxon>
        <taxon>Flavobacteriales</taxon>
        <taxon>Flavobacteriaceae</taxon>
        <taxon>Flavobacterium</taxon>
    </lineage>
</organism>
<proteinExistence type="predicted"/>
<reference evidence="2 3" key="1">
    <citation type="submission" date="2016-10" db="EMBL/GenBank/DDBJ databases">
        <title>Complete Genome Sequence of Flavobacterium sp. PK15.</title>
        <authorList>
            <person name="Ekwe A."/>
            <person name="Kim S.B."/>
        </authorList>
    </citation>
    <scope>NUCLEOTIDE SEQUENCE [LARGE SCALE GENOMIC DNA]</scope>
    <source>
        <strain evidence="2 3">PK15</strain>
    </source>
</reference>
<feature type="chain" id="PRO_5009444346" evidence="1">
    <location>
        <begin position="33"/>
        <end position="117"/>
    </location>
</feature>
<gene>
    <name evidence="2" type="ORF">BIW12_11015</name>
</gene>
<evidence type="ECO:0000313" key="3">
    <source>
        <dbReference type="Proteomes" id="UP000178198"/>
    </source>
</evidence>
<keyword evidence="1" id="KW-0732">Signal</keyword>
<dbReference type="RefSeq" id="WP_071185153.1">
    <property type="nucleotide sequence ID" value="NZ_CP017774.1"/>
</dbReference>
<dbReference type="OrthoDB" id="1376385at2"/>
<accession>A0A1D9PBL0</accession>
<dbReference type="EMBL" id="CP017774">
    <property type="protein sequence ID" value="AOZ99912.1"/>
    <property type="molecule type" value="Genomic_DNA"/>
</dbReference>
<keyword evidence="3" id="KW-1185">Reference proteome</keyword>
<dbReference type="KEGG" id="fcm:BIW12_11015"/>
<protein>
    <submittedName>
        <fullName evidence="2">Uncharacterized protein</fullName>
    </submittedName>
</protein>
<evidence type="ECO:0000313" key="2">
    <source>
        <dbReference type="EMBL" id="AOZ99912.1"/>
    </source>
</evidence>
<evidence type="ECO:0000256" key="1">
    <source>
        <dbReference type="SAM" id="SignalP"/>
    </source>
</evidence>
<feature type="signal peptide" evidence="1">
    <location>
        <begin position="1"/>
        <end position="32"/>
    </location>
</feature>
<name>A0A1D9PBL0_9FLAO</name>
<dbReference type="Proteomes" id="UP000178198">
    <property type="component" value="Chromosome"/>
</dbReference>
<dbReference type="AlphaFoldDB" id="A0A1D9PBL0"/>
<sequence>MNNVKINKANSKLTQLIVVFVLFFMVSFSAFAQDKAISNTGFAEKVQSTNVKLESSRATSNMEFALWFMGTKQDPNSTLSTEECNAKKSIITSGMAPNRLLIKAFLKKVVNYENSLS</sequence>